<gene>
    <name evidence="1" type="ORF">Cvel_2980</name>
</gene>
<proteinExistence type="predicted"/>
<organism evidence="1">
    <name type="scientific">Chromera velia CCMP2878</name>
    <dbReference type="NCBI Taxonomy" id="1169474"/>
    <lineage>
        <taxon>Eukaryota</taxon>
        <taxon>Sar</taxon>
        <taxon>Alveolata</taxon>
        <taxon>Colpodellida</taxon>
        <taxon>Chromeraceae</taxon>
        <taxon>Chromera</taxon>
    </lineage>
</organism>
<sequence>MQPSDEASSSSSSAHQPLHIYPFVFLQRNPLVWLTEESALHQTLEGEDGGDEGAEVGTVQDHQHALTVGELQKRKLAKLLDVRLGTLKFPSKVSLKALFRFPSSGSVPLDLLVKERQSVVLLIDPSLARSLATHPDRQLISALNSKSVMRLSAFFHQAQPLVLLQKNPTRNSCVVMEELERRRLARLGTSEDQPLLIESLCHGCNRTRPIAGEPKEAQGLSLHSRSLWRCNACRGDPENCRLARRAIATFRLGTAEYSTRSHATLLNMLVPAIKQGLAERTALVASALSPLTTGQYLENAIKARRLGVVASVLSATDPKCLSTVLAKAATRWQNDGLLFGEIRTLLKEAQEAARGTETKKGNASEASARWWLILCKRAGKDAALPIRLTELVASFVFSRDAERLIHLLRGVLLRTECMLI</sequence>
<evidence type="ECO:0000313" key="1">
    <source>
        <dbReference type="EMBL" id="CEM09197.1"/>
    </source>
</evidence>
<reference evidence="1" key="1">
    <citation type="submission" date="2014-11" db="EMBL/GenBank/DDBJ databases">
        <authorList>
            <person name="Otto D Thomas"/>
            <person name="Naeem Raeece"/>
        </authorList>
    </citation>
    <scope>NUCLEOTIDE SEQUENCE</scope>
</reference>
<dbReference type="VEuPathDB" id="CryptoDB:Cvel_2980"/>
<accession>A0A0G4FA72</accession>
<protein>
    <submittedName>
        <fullName evidence="1">Uncharacterized protein</fullName>
    </submittedName>
</protein>
<name>A0A0G4FA72_9ALVE</name>
<dbReference type="AlphaFoldDB" id="A0A0G4FA72"/>
<dbReference type="EMBL" id="CDMZ01000209">
    <property type="protein sequence ID" value="CEM09197.1"/>
    <property type="molecule type" value="Genomic_DNA"/>
</dbReference>